<evidence type="ECO:0000256" key="1">
    <source>
        <dbReference type="ARBA" id="ARBA00022553"/>
    </source>
</evidence>
<comment type="caution">
    <text evidence="8">The sequence shown here is derived from an EMBL/GenBank/DDBJ whole genome shotgun (WGS) entry which is preliminary data.</text>
</comment>
<dbReference type="RefSeq" id="WP_229962784.1">
    <property type="nucleotide sequence ID" value="NZ_JAJJWI010000033.1"/>
</dbReference>
<dbReference type="PROSITE" id="PS50043">
    <property type="entry name" value="HTH_LUXR_2"/>
    <property type="match status" value="1"/>
</dbReference>
<reference evidence="9" key="1">
    <citation type="journal article" date="2019" name="Int. J. Syst. Evol. Microbiol.">
        <title>The Global Catalogue of Microorganisms (GCM) 10K type strain sequencing project: providing services to taxonomists for standard genome sequencing and annotation.</title>
        <authorList>
            <consortium name="The Broad Institute Genomics Platform"/>
            <consortium name="The Broad Institute Genome Sequencing Center for Infectious Disease"/>
            <person name="Wu L."/>
            <person name="Ma J."/>
        </authorList>
    </citation>
    <scope>NUCLEOTIDE SEQUENCE [LARGE SCALE GENOMIC DNA]</scope>
    <source>
        <strain evidence="9">JCM 16545</strain>
    </source>
</reference>
<dbReference type="Proteomes" id="UP001597369">
    <property type="component" value="Unassembled WGS sequence"/>
</dbReference>
<dbReference type="Gene3D" id="3.40.50.2300">
    <property type="match status" value="1"/>
</dbReference>
<dbReference type="SUPFAM" id="SSF52172">
    <property type="entry name" value="CheY-like"/>
    <property type="match status" value="1"/>
</dbReference>
<evidence type="ECO:0000259" key="6">
    <source>
        <dbReference type="PROSITE" id="PS50043"/>
    </source>
</evidence>
<dbReference type="PROSITE" id="PS50110">
    <property type="entry name" value="RESPONSE_REGULATORY"/>
    <property type="match status" value="1"/>
</dbReference>
<evidence type="ECO:0000256" key="5">
    <source>
        <dbReference type="PROSITE-ProRule" id="PRU00169"/>
    </source>
</evidence>
<keyword evidence="1 5" id="KW-0597">Phosphoprotein</keyword>
<dbReference type="PANTHER" id="PTHR43214:SF41">
    <property type="entry name" value="NITRATE_NITRITE RESPONSE REGULATOR PROTEIN NARP"/>
    <property type="match status" value="1"/>
</dbReference>
<evidence type="ECO:0000256" key="4">
    <source>
        <dbReference type="ARBA" id="ARBA00023163"/>
    </source>
</evidence>
<dbReference type="InterPro" id="IPR058245">
    <property type="entry name" value="NreC/VraR/RcsB-like_REC"/>
</dbReference>
<keyword evidence="2" id="KW-0805">Transcription regulation</keyword>
<dbReference type="SMART" id="SM00448">
    <property type="entry name" value="REC"/>
    <property type="match status" value="1"/>
</dbReference>
<evidence type="ECO:0000313" key="8">
    <source>
        <dbReference type="EMBL" id="MFD2066066.1"/>
    </source>
</evidence>
<keyword evidence="9" id="KW-1185">Reference proteome</keyword>
<evidence type="ECO:0000256" key="2">
    <source>
        <dbReference type="ARBA" id="ARBA00023015"/>
    </source>
</evidence>
<dbReference type="CDD" id="cd06170">
    <property type="entry name" value="LuxR_C_like"/>
    <property type="match status" value="1"/>
</dbReference>
<feature type="domain" description="HTH luxR-type" evidence="6">
    <location>
        <begin position="157"/>
        <end position="222"/>
    </location>
</feature>
<dbReference type="CDD" id="cd17535">
    <property type="entry name" value="REC_NarL-like"/>
    <property type="match status" value="1"/>
</dbReference>
<keyword evidence="3" id="KW-0238">DNA-binding</keyword>
<keyword evidence="4" id="KW-0804">Transcription</keyword>
<dbReference type="InterPro" id="IPR016032">
    <property type="entry name" value="Sig_transdc_resp-reg_C-effctor"/>
</dbReference>
<dbReference type="SMART" id="SM00421">
    <property type="entry name" value="HTH_LUXR"/>
    <property type="match status" value="1"/>
</dbReference>
<dbReference type="InterPro" id="IPR039420">
    <property type="entry name" value="WalR-like"/>
</dbReference>
<dbReference type="EMBL" id="JBHUHV010000016">
    <property type="protein sequence ID" value="MFD2066066.1"/>
    <property type="molecule type" value="Genomic_DNA"/>
</dbReference>
<dbReference type="PRINTS" id="PR00038">
    <property type="entry name" value="HTHLUXR"/>
</dbReference>
<dbReference type="Pfam" id="PF00196">
    <property type="entry name" value="GerE"/>
    <property type="match status" value="1"/>
</dbReference>
<evidence type="ECO:0000256" key="3">
    <source>
        <dbReference type="ARBA" id="ARBA00023125"/>
    </source>
</evidence>
<organism evidence="8 9">
    <name type="scientific">Pontibacter silvestris</name>
    <dbReference type="NCBI Taxonomy" id="2305183"/>
    <lineage>
        <taxon>Bacteria</taxon>
        <taxon>Pseudomonadati</taxon>
        <taxon>Bacteroidota</taxon>
        <taxon>Cytophagia</taxon>
        <taxon>Cytophagales</taxon>
        <taxon>Hymenobacteraceae</taxon>
        <taxon>Pontibacter</taxon>
    </lineage>
</organism>
<protein>
    <submittedName>
        <fullName evidence="8">Response regulator</fullName>
    </submittedName>
</protein>
<dbReference type="PANTHER" id="PTHR43214">
    <property type="entry name" value="TWO-COMPONENT RESPONSE REGULATOR"/>
    <property type="match status" value="1"/>
</dbReference>
<accession>A0ABW4WV92</accession>
<proteinExistence type="predicted"/>
<gene>
    <name evidence="8" type="ORF">ACFSKU_04175</name>
</gene>
<dbReference type="InterPro" id="IPR001789">
    <property type="entry name" value="Sig_transdc_resp-reg_receiver"/>
</dbReference>
<sequence>MKDMDIGEKIKVIITDDHKIIRDGIKAILSGESSVDIVGEASNSKELLELLETTPADVALLDINMPETGGIETTLELKRRYPNLKVLILTMLDHESYVSKAIENGASGYLLKNAGKEELRSALHLVFHGSTYISPSISLNLLQGVKGGRMSDESYPPHEQRHSLSKREVEVLMLIAEGYTNAEIAERLFNSKRTIETHRQNLLEKTNCKNTASLVKYAVQNRII</sequence>
<dbReference type="InterPro" id="IPR000792">
    <property type="entry name" value="Tscrpt_reg_LuxR_C"/>
</dbReference>
<dbReference type="SUPFAM" id="SSF46894">
    <property type="entry name" value="C-terminal effector domain of the bipartite response regulators"/>
    <property type="match status" value="1"/>
</dbReference>
<feature type="domain" description="Response regulatory" evidence="7">
    <location>
        <begin position="11"/>
        <end position="127"/>
    </location>
</feature>
<feature type="modified residue" description="4-aspartylphosphate" evidence="5">
    <location>
        <position position="62"/>
    </location>
</feature>
<dbReference type="InterPro" id="IPR011006">
    <property type="entry name" value="CheY-like_superfamily"/>
</dbReference>
<evidence type="ECO:0000313" key="9">
    <source>
        <dbReference type="Proteomes" id="UP001597369"/>
    </source>
</evidence>
<dbReference type="Pfam" id="PF00072">
    <property type="entry name" value="Response_reg"/>
    <property type="match status" value="1"/>
</dbReference>
<name>A0ABW4WV92_9BACT</name>
<evidence type="ECO:0000259" key="7">
    <source>
        <dbReference type="PROSITE" id="PS50110"/>
    </source>
</evidence>